<dbReference type="Proteomes" id="UP000197468">
    <property type="component" value="Unassembled WGS sequence"/>
</dbReference>
<keyword evidence="2" id="KW-1185">Reference proteome</keyword>
<evidence type="ECO:0000313" key="1">
    <source>
        <dbReference type="EMBL" id="OWQ90385.1"/>
    </source>
</evidence>
<proteinExistence type="predicted"/>
<evidence type="ECO:0008006" key="3">
    <source>
        <dbReference type="Google" id="ProtNLM"/>
    </source>
</evidence>
<organism evidence="1 2">
    <name type="scientific">Roseateles aquatilis</name>
    <dbReference type="NCBI Taxonomy" id="431061"/>
    <lineage>
        <taxon>Bacteria</taxon>
        <taxon>Pseudomonadati</taxon>
        <taxon>Pseudomonadota</taxon>
        <taxon>Betaproteobacteria</taxon>
        <taxon>Burkholderiales</taxon>
        <taxon>Sphaerotilaceae</taxon>
        <taxon>Roseateles</taxon>
    </lineage>
</organism>
<dbReference type="CDD" id="cd09598">
    <property type="entry name" value="M4_like"/>
    <property type="match status" value="1"/>
</dbReference>
<name>A0A246JCL7_9BURK</name>
<evidence type="ECO:0000313" key="2">
    <source>
        <dbReference type="Proteomes" id="UP000197468"/>
    </source>
</evidence>
<sequence>MSTVTSGRQSFLVLAQDPGVTGASGERIFATVEIPAERLSIGPTGYRVKVVDFDADAGVLYRAHGYVADDEGRVIDPFGAQLPPPGDKARRQAEDRLLANPMFHGQNVYALVMRTIARFEHALGRRMNWGFKGHQLHVAPHAFVDANAFYSREDRALMFGYFQPTEPAAPADGGFVFTCLSHDIVVHETTHAVLDGLREGFMTLSGPDQAAFHEGFSDVVALLSIFSLDEMVEHALGRFKDRGKKPPIVRRKGKALIHERALTLDALADSALLGLAEEFGRALGGMRANALRRSVRIEPSPHLLSDPEYAEAHTRGEILVAAMMRTLLRLWRDRIEALGTFGDGYYNLVEVAAEGAKVAGHLLTMAIRALDYCPPLDLEFGDYLAALLTADAEIAPDDKRYHYRDAVLAQFAAFGIVPPPGRTDARGCWAGFTQQADVQYRRTNFESMLRDPEEVFRFIWENRGVLRVDERSYTEVVSVRPSVRVGPEGFLLRETVCEYISRANIFGAELGAACGVDPRPPGVDANTALTVYGAGTLVFDQYGQLKYQIARHMDDAPWQRKRLEYLFGTTPDDPEIGNAFANLHRLRAYCAACDDRKGAVKSTPARVAKAGKTTRAAARKGGQA</sequence>
<gene>
    <name evidence="1" type="ORF">CDN99_13600</name>
</gene>
<comment type="caution">
    <text evidence="1">The sequence shown here is derived from an EMBL/GenBank/DDBJ whole genome shotgun (WGS) entry which is preliminary data.</text>
</comment>
<dbReference type="RefSeq" id="WP_088385406.1">
    <property type="nucleotide sequence ID" value="NZ_NIOF01000005.1"/>
</dbReference>
<dbReference type="AlphaFoldDB" id="A0A246JCL7"/>
<dbReference type="OrthoDB" id="178184at2"/>
<protein>
    <recommendedName>
        <fullName evidence="3">Peptidase M4</fullName>
    </recommendedName>
</protein>
<dbReference type="EMBL" id="NIOF01000005">
    <property type="protein sequence ID" value="OWQ90385.1"/>
    <property type="molecule type" value="Genomic_DNA"/>
</dbReference>
<reference evidence="1 2" key="1">
    <citation type="journal article" date="2008" name="Int. J. Syst. Evol. Microbiol.">
        <title>Description of Roseateles aquatilis sp. nov. and Roseateles terrae sp. nov., in the class Betaproteobacteria, and emended description of the genus Roseateles.</title>
        <authorList>
            <person name="Gomila M."/>
            <person name="Bowien B."/>
            <person name="Falsen E."/>
            <person name="Moore E.R."/>
            <person name="Lalucat J."/>
        </authorList>
    </citation>
    <scope>NUCLEOTIDE SEQUENCE [LARGE SCALE GENOMIC DNA]</scope>
    <source>
        <strain evidence="1 2">CCUG 48205</strain>
    </source>
</reference>
<accession>A0A246JCL7</accession>
<dbReference type="SUPFAM" id="SSF55486">
    <property type="entry name" value="Metalloproteases ('zincins'), catalytic domain"/>
    <property type="match status" value="1"/>
</dbReference>